<evidence type="ECO:0000313" key="1">
    <source>
        <dbReference type="EMBL" id="SEI10142.1"/>
    </source>
</evidence>
<accession>A0A1H6N622</accession>
<evidence type="ECO:0000313" key="2">
    <source>
        <dbReference type="Proteomes" id="UP000199125"/>
    </source>
</evidence>
<proteinExistence type="predicted"/>
<dbReference type="RefSeq" id="WP_143042853.1">
    <property type="nucleotide sequence ID" value="NZ_FNXG01000006.1"/>
</dbReference>
<gene>
    <name evidence="1" type="ORF">SAMN04488075_2873</name>
</gene>
<organism evidence="1 2">
    <name type="scientific">Paracoccus alkenifer</name>
    <dbReference type="NCBI Taxonomy" id="65735"/>
    <lineage>
        <taxon>Bacteria</taxon>
        <taxon>Pseudomonadati</taxon>
        <taxon>Pseudomonadota</taxon>
        <taxon>Alphaproteobacteria</taxon>
        <taxon>Rhodobacterales</taxon>
        <taxon>Paracoccaceae</taxon>
        <taxon>Paracoccus</taxon>
    </lineage>
</organism>
<dbReference type="Proteomes" id="UP000199125">
    <property type="component" value="Unassembled WGS sequence"/>
</dbReference>
<dbReference type="EMBL" id="FNXG01000006">
    <property type="protein sequence ID" value="SEI10142.1"/>
    <property type="molecule type" value="Genomic_DNA"/>
</dbReference>
<dbReference type="STRING" id="65735.SAMN04488075_2873"/>
<reference evidence="2" key="1">
    <citation type="submission" date="2016-10" db="EMBL/GenBank/DDBJ databases">
        <authorList>
            <person name="Varghese N."/>
            <person name="Submissions S."/>
        </authorList>
    </citation>
    <scope>NUCLEOTIDE SEQUENCE [LARGE SCALE GENOMIC DNA]</scope>
    <source>
        <strain evidence="2">DSM 11593</strain>
    </source>
</reference>
<protein>
    <submittedName>
        <fullName evidence="1">Uncharacterized protein</fullName>
    </submittedName>
</protein>
<name>A0A1H6N622_9RHOB</name>
<dbReference type="AlphaFoldDB" id="A0A1H6N622"/>
<keyword evidence="2" id="KW-1185">Reference proteome</keyword>
<dbReference type="OrthoDB" id="8265479at2"/>
<sequence length="214" mass="22229">MALTYPYPLADFCDGLRAISVVMTLRRHDEQSGGGDGRFWTAELAPPLWSAEVALAARPAPLARELDARIDGLNGSSGTFLFSDPSYRGPAGGSAGLTAVTLSGISADRGAVALAGLPAGFVITAGDFLSIDYGPGRVYFGRFAEGAVANGSGAIAQREIRPHLPMTITAGAAVELARPRFKAFIPPGGYKPFNYVLPHGEIAVGASLSILQKP</sequence>